<feature type="transmembrane region" description="Helical" evidence="10">
    <location>
        <begin position="220"/>
        <end position="240"/>
    </location>
</feature>
<comment type="similarity">
    <text evidence="2">Belongs to the MCU (TC 1.A.77) family.</text>
</comment>
<reference evidence="12" key="1">
    <citation type="journal article" date="2014" name="Nat. Genet.">
        <title>The genome of the stress-tolerant wild tomato species Solanum pennellii.</title>
        <authorList>
            <person name="Bolger A."/>
            <person name="Scossa F."/>
            <person name="Bolger M.E."/>
            <person name="Lanz C."/>
            <person name="Maumus F."/>
            <person name="Tohge T."/>
            <person name="Quesneville H."/>
            <person name="Alseekh S."/>
            <person name="Sorensen I."/>
            <person name="Lichtenstein G."/>
            <person name="Fich E.A."/>
            <person name="Conte M."/>
            <person name="Keller H."/>
            <person name="Schneeberger K."/>
            <person name="Schwacke R."/>
            <person name="Ofner I."/>
            <person name="Vrebalov J."/>
            <person name="Xu Y."/>
            <person name="Osorio S."/>
            <person name="Aflitos S.A."/>
            <person name="Schijlen E."/>
            <person name="Jimenez-Gomez J.M."/>
            <person name="Ryngajllo M."/>
            <person name="Kimura S."/>
            <person name="Kumar R."/>
            <person name="Koenig D."/>
            <person name="Headland L.R."/>
            <person name="Maloof J.N."/>
            <person name="Sinha N."/>
            <person name="van Ham R.C."/>
            <person name="Lankhorst R.K."/>
            <person name="Mao L."/>
            <person name="Vogel A."/>
            <person name="Arsova B."/>
            <person name="Panstruga R."/>
            <person name="Fei Z."/>
            <person name="Rose J.K."/>
            <person name="Zamir D."/>
            <person name="Carrari F."/>
            <person name="Giovannoni J.J."/>
            <person name="Weigel D."/>
            <person name="Usadel B."/>
            <person name="Fernie A.R."/>
        </authorList>
    </citation>
    <scope>NUCLEOTIDE SEQUENCE [LARGE SCALE GENOMIC DNA]</scope>
    <source>
        <strain evidence="12">cv. LA0716</strain>
    </source>
</reference>
<comment type="subcellular location">
    <subcellularLocation>
        <location evidence="1">Membrane</location>
        <topology evidence="1">Multi-pass membrane protein</topology>
    </subcellularLocation>
</comment>
<dbReference type="RefSeq" id="XP_015068649.1">
    <property type="nucleotide sequence ID" value="XM_015213163.2"/>
</dbReference>
<keyword evidence="5 10" id="KW-0812">Transmembrane</keyword>
<gene>
    <name evidence="13" type="primary">LOC107013187</name>
</gene>
<dbReference type="Pfam" id="PF04678">
    <property type="entry name" value="MCU"/>
    <property type="match status" value="1"/>
</dbReference>
<evidence type="ECO:0000256" key="7">
    <source>
        <dbReference type="ARBA" id="ARBA00022989"/>
    </source>
</evidence>
<proteinExistence type="inferred from homology"/>
<evidence type="ECO:0000256" key="4">
    <source>
        <dbReference type="ARBA" id="ARBA00022568"/>
    </source>
</evidence>
<keyword evidence="7 10" id="KW-1133">Transmembrane helix</keyword>
<evidence type="ECO:0000313" key="12">
    <source>
        <dbReference type="Proteomes" id="UP000694930"/>
    </source>
</evidence>
<keyword evidence="4" id="KW-0109">Calcium transport</keyword>
<evidence type="ECO:0000313" key="13">
    <source>
        <dbReference type="RefSeq" id="XP_015068649.1"/>
    </source>
</evidence>
<dbReference type="PANTHER" id="PTHR13462:SF48">
    <property type="entry name" value="CALCIUM UNIPORTER PROTEIN"/>
    <property type="match status" value="1"/>
</dbReference>
<keyword evidence="3" id="KW-0813">Transport</keyword>
<evidence type="ECO:0000256" key="6">
    <source>
        <dbReference type="ARBA" id="ARBA00022837"/>
    </source>
</evidence>
<feature type="transmembrane region" description="Helical" evidence="10">
    <location>
        <begin position="246"/>
        <end position="266"/>
    </location>
</feature>
<dbReference type="Proteomes" id="UP000694930">
    <property type="component" value="Chromosome 3"/>
</dbReference>
<sequence length="313" mass="36971">MAFKKTLQQRIFSAYKFRAPSLTLTCRITSSTISEAKSTYKNTDSRRFLYQSLVSSPEIQGSLAIGENLRQKLHGMDIISRDKMRFINEVLLLPRPPLQSKSLDVGSMTGVQLEMLKTRLRKMEKSWILFAEFIKICKETCNLDDEKGLKLAKKMDESGDVIVMGNFVFLRPHQVVEAMQEVMRMHKPNHEKERMKELERMEEEKTSIDKKVVSLVRKEMWFGLGCFIIQTIAFMRFTFWDLTWDVMEPICFYLTSTYFITTYIFFLKTSKKPSFQGFFQARFSTKQNQLMKVRNFDLQRYNELQRAHYPPKK</sequence>
<evidence type="ECO:0000256" key="5">
    <source>
        <dbReference type="ARBA" id="ARBA00022692"/>
    </source>
</evidence>
<evidence type="ECO:0000256" key="8">
    <source>
        <dbReference type="ARBA" id="ARBA00023065"/>
    </source>
</evidence>
<dbReference type="PANTHER" id="PTHR13462">
    <property type="entry name" value="CALCIUM UNIPORTER PROTEIN, MITOCHONDRIAL"/>
    <property type="match status" value="1"/>
</dbReference>
<dbReference type="GeneID" id="107013187"/>
<organism evidence="12 13">
    <name type="scientific">Solanum pennellii</name>
    <name type="common">Tomato</name>
    <name type="synonym">Lycopersicon pennellii</name>
    <dbReference type="NCBI Taxonomy" id="28526"/>
    <lineage>
        <taxon>Eukaryota</taxon>
        <taxon>Viridiplantae</taxon>
        <taxon>Streptophyta</taxon>
        <taxon>Embryophyta</taxon>
        <taxon>Tracheophyta</taxon>
        <taxon>Spermatophyta</taxon>
        <taxon>Magnoliopsida</taxon>
        <taxon>eudicotyledons</taxon>
        <taxon>Gunneridae</taxon>
        <taxon>Pentapetalae</taxon>
        <taxon>asterids</taxon>
        <taxon>lamiids</taxon>
        <taxon>Solanales</taxon>
        <taxon>Solanaceae</taxon>
        <taxon>Solanoideae</taxon>
        <taxon>Solaneae</taxon>
        <taxon>Solanum</taxon>
        <taxon>Solanum subgen. Lycopersicon</taxon>
    </lineage>
</organism>
<dbReference type="InterPro" id="IPR006769">
    <property type="entry name" value="MCU_C"/>
</dbReference>
<evidence type="ECO:0000259" key="11">
    <source>
        <dbReference type="Pfam" id="PF04678"/>
    </source>
</evidence>
<keyword evidence="8" id="KW-0406">Ion transport</keyword>
<dbReference type="InterPro" id="IPR039055">
    <property type="entry name" value="MCU_fam"/>
</dbReference>
<reference evidence="13" key="2">
    <citation type="submission" date="2025-08" db="UniProtKB">
        <authorList>
            <consortium name="RefSeq"/>
        </authorList>
    </citation>
    <scope>IDENTIFICATION</scope>
</reference>
<evidence type="ECO:0000256" key="3">
    <source>
        <dbReference type="ARBA" id="ARBA00022448"/>
    </source>
</evidence>
<name>A0ABM1GBG5_SOLPN</name>
<feature type="domain" description="Calcium uniporter protein C-terminal" evidence="11">
    <location>
        <begin position="146"/>
        <end position="304"/>
    </location>
</feature>
<keyword evidence="9 10" id="KW-0472">Membrane</keyword>
<evidence type="ECO:0000256" key="10">
    <source>
        <dbReference type="SAM" id="Phobius"/>
    </source>
</evidence>
<protein>
    <submittedName>
        <fullName evidence="13">Calcium uniporter protein 1, mitochondrial-like</fullName>
    </submittedName>
</protein>
<keyword evidence="12" id="KW-1185">Reference proteome</keyword>
<accession>A0ABM1GBG5</accession>
<keyword evidence="6" id="KW-0106">Calcium</keyword>
<evidence type="ECO:0000256" key="9">
    <source>
        <dbReference type="ARBA" id="ARBA00023136"/>
    </source>
</evidence>
<evidence type="ECO:0000256" key="1">
    <source>
        <dbReference type="ARBA" id="ARBA00004141"/>
    </source>
</evidence>
<evidence type="ECO:0000256" key="2">
    <source>
        <dbReference type="ARBA" id="ARBA00005653"/>
    </source>
</evidence>